<feature type="compositionally biased region" description="Basic and acidic residues" evidence="1">
    <location>
        <begin position="687"/>
        <end position="700"/>
    </location>
</feature>
<dbReference type="EMBL" id="HBIB01018306">
    <property type="protein sequence ID" value="CAE0249671.1"/>
    <property type="molecule type" value="Transcribed_RNA"/>
</dbReference>
<dbReference type="InterPro" id="IPR036322">
    <property type="entry name" value="WD40_repeat_dom_sf"/>
</dbReference>
<sequence length="709" mass="75399">MDEEESSIHLEGVPDDYVDPELMDVRLPQPFRMIDALVQEAFDNAWDMITVAGLDKRSSKDGRQGDVRSACPSHIIEEVVTTEGDFPPSLSLTACTAEKAISVVSNGTVMVCHTGAGSLVRSFTSGVSKPGACLIASPIPGYADVLLVGGENKTCVYFSPSADDVEESEHLVAELHHDGMTANSIQAGVFPTPTDDKGVYTRQFFEVAVAMKGGKVAVYHIQPDIVDVSVEEREKGESAKQVFASHLVGQETSLRLLWTLLLDSRVLVWAVEGNATYYRCRIPPPKSAPTSSKVEDVQRESQAWSVSSPITSLTSNPAGTFLYLGLSSGSVIGYDAAVGTVVIRLSCIGSAVTALSVLPNGRWIAVGTARGVFELFDAMSGERRFSVDPMEDIRNLVKSGLWSAQTDVSSFPVRAISCSADLPVALCTSTDGVVRVFDVRDGAFLGTLADSIGGTANPASSVLGGRDPFVFACVGPREAPVEGERGTTGGGSSRAGTPRDKLKKQASKKGKPGTPQTGDAEGEGQARWPIRVQVYRAGDVLFALLPSLKDAVADPFAGDMAKNFFLSLHHDEEGDLRSKSNTSKPASRISRATGAASRTPPMAASRAGTSASKTLSVSTRTQRRVPSRGGGTEGRSRMSATTKKSRQGDSESLTSKVVQWDSEDKSGGDSYQMRLGVYLADKLTGSAERKAKLDERRKDGSLLNTNKAT</sequence>
<evidence type="ECO:0000256" key="1">
    <source>
        <dbReference type="SAM" id="MobiDB-lite"/>
    </source>
</evidence>
<feature type="compositionally biased region" description="Basic residues" evidence="1">
    <location>
        <begin position="501"/>
        <end position="511"/>
    </location>
</feature>
<feature type="region of interest" description="Disordered" evidence="1">
    <location>
        <begin position="575"/>
        <end position="709"/>
    </location>
</feature>
<name>A0A7S3G6X8_9EUKA</name>
<organism evidence="2">
    <name type="scientific">Palpitomonas bilix</name>
    <dbReference type="NCBI Taxonomy" id="652834"/>
    <lineage>
        <taxon>Eukaryota</taxon>
        <taxon>Eukaryota incertae sedis</taxon>
    </lineage>
</organism>
<dbReference type="Gene3D" id="2.130.10.10">
    <property type="entry name" value="YVTN repeat-like/Quinoprotein amine dehydrogenase"/>
    <property type="match status" value="1"/>
</dbReference>
<evidence type="ECO:0000313" key="2">
    <source>
        <dbReference type="EMBL" id="CAE0249671.1"/>
    </source>
</evidence>
<feature type="compositionally biased region" description="Polar residues" evidence="1">
    <location>
        <begin position="607"/>
        <end position="620"/>
    </location>
</feature>
<feature type="region of interest" description="Disordered" evidence="1">
    <location>
        <begin position="480"/>
        <end position="525"/>
    </location>
</feature>
<dbReference type="SMART" id="SM00320">
    <property type="entry name" value="WD40"/>
    <property type="match status" value="4"/>
</dbReference>
<proteinExistence type="predicted"/>
<dbReference type="InterPro" id="IPR015943">
    <property type="entry name" value="WD40/YVTN_repeat-like_dom_sf"/>
</dbReference>
<reference evidence="2" key="1">
    <citation type="submission" date="2021-01" db="EMBL/GenBank/DDBJ databases">
        <authorList>
            <person name="Corre E."/>
            <person name="Pelletier E."/>
            <person name="Niang G."/>
            <person name="Scheremetjew M."/>
            <person name="Finn R."/>
            <person name="Kale V."/>
            <person name="Holt S."/>
            <person name="Cochrane G."/>
            <person name="Meng A."/>
            <person name="Brown T."/>
            <person name="Cohen L."/>
        </authorList>
    </citation>
    <scope>NUCLEOTIDE SEQUENCE</scope>
    <source>
        <strain evidence="2">NIES-2562</strain>
    </source>
</reference>
<protein>
    <submittedName>
        <fullName evidence="2">Uncharacterized protein</fullName>
    </submittedName>
</protein>
<dbReference type="AlphaFoldDB" id="A0A7S3G6X8"/>
<dbReference type="InterPro" id="IPR001680">
    <property type="entry name" value="WD40_rpt"/>
</dbReference>
<accession>A0A7S3G6X8</accession>
<dbReference type="SUPFAM" id="SSF50978">
    <property type="entry name" value="WD40 repeat-like"/>
    <property type="match status" value="1"/>
</dbReference>
<gene>
    <name evidence="2" type="ORF">PBIL07802_LOCUS11870</name>
</gene>